<dbReference type="KEGG" id="scq:SCULI_v1c08650"/>
<evidence type="ECO:0008006" key="4">
    <source>
        <dbReference type="Google" id="ProtNLM"/>
    </source>
</evidence>
<keyword evidence="1" id="KW-0472">Membrane</keyword>
<dbReference type="RefSeq" id="WP_025363430.1">
    <property type="nucleotide sequence ID" value="NZ_CP006681.1"/>
</dbReference>
<dbReference type="Proteomes" id="UP000019267">
    <property type="component" value="Chromosome"/>
</dbReference>
<evidence type="ECO:0000313" key="2">
    <source>
        <dbReference type="EMBL" id="AHI53205.1"/>
    </source>
</evidence>
<accession>W6A8J9</accession>
<feature type="transmembrane region" description="Helical" evidence="1">
    <location>
        <begin position="14"/>
        <end position="37"/>
    </location>
</feature>
<feature type="transmembrane region" description="Helical" evidence="1">
    <location>
        <begin position="86"/>
        <end position="105"/>
    </location>
</feature>
<gene>
    <name evidence="2" type="ORF">SCULI_v1c08650</name>
</gene>
<dbReference type="STRING" id="1276246.SCULI_v1c08650"/>
<reference evidence="2 3" key="1">
    <citation type="journal article" date="2014" name="Genome Biol. Evol.">
        <title>Molecular evolution of the substrate utilization strategies and putative virulence factors in mosquito-associated Spiroplasma species.</title>
        <authorList>
            <person name="Chang T.H."/>
            <person name="Lo W.S."/>
            <person name="Ku C."/>
            <person name="Chen L.L."/>
            <person name="Kuo C.H."/>
        </authorList>
    </citation>
    <scope>NUCLEOTIDE SEQUENCE [LARGE SCALE GENOMIC DNA]</scope>
    <source>
        <strain evidence="2">AES-1</strain>
    </source>
</reference>
<dbReference type="AlphaFoldDB" id="W6A8J9"/>
<evidence type="ECO:0000313" key="3">
    <source>
        <dbReference type="Proteomes" id="UP000019267"/>
    </source>
</evidence>
<proteinExistence type="predicted"/>
<keyword evidence="3" id="KW-1185">Reference proteome</keyword>
<evidence type="ECO:0000256" key="1">
    <source>
        <dbReference type="SAM" id="Phobius"/>
    </source>
</evidence>
<feature type="transmembrane region" description="Helical" evidence="1">
    <location>
        <begin position="49"/>
        <end position="74"/>
    </location>
</feature>
<feature type="transmembrane region" description="Helical" evidence="1">
    <location>
        <begin position="204"/>
        <end position="226"/>
    </location>
</feature>
<keyword evidence="1" id="KW-1133">Transmembrane helix</keyword>
<dbReference type="HOGENOM" id="CLU_076069_0_0_14"/>
<protein>
    <recommendedName>
        <fullName evidence="4">Transmembrane protein</fullName>
    </recommendedName>
</protein>
<feature type="transmembrane region" description="Helical" evidence="1">
    <location>
        <begin position="163"/>
        <end position="184"/>
    </location>
</feature>
<feature type="transmembrane region" description="Helical" evidence="1">
    <location>
        <begin position="126"/>
        <end position="143"/>
    </location>
</feature>
<feature type="transmembrane region" description="Helical" evidence="1">
    <location>
        <begin position="246"/>
        <end position="267"/>
    </location>
</feature>
<dbReference type="OrthoDB" id="388593at2"/>
<name>W6A8J9_9MOLU</name>
<organism evidence="2 3">
    <name type="scientific">Spiroplasma culicicola AES-1</name>
    <dbReference type="NCBI Taxonomy" id="1276246"/>
    <lineage>
        <taxon>Bacteria</taxon>
        <taxon>Bacillati</taxon>
        <taxon>Mycoplasmatota</taxon>
        <taxon>Mollicutes</taxon>
        <taxon>Entomoplasmatales</taxon>
        <taxon>Spiroplasmataceae</taxon>
        <taxon>Spiroplasma</taxon>
    </lineage>
</organism>
<sequence>MSNPIGRVKTMASLFNWFGLIASVFLAAFLIFAFSSPDWLNLKDQKFEFALWSSVTMFFATMSIAFQAYIIHFIKTSDDVTFINNRYILVLFSLSVGGLFTPFILMSLPNINVKSSVTPKISISRGYGISAASSAGVAMLTFASVLTDGNGWDTLAANSTANIILWSVLGTILFWGLINIILFVGKNALVRYENSNGSRAIMNFIAFFNLIFATIVLIWILIWSVLTILNAIASLFDRQRGFFSSLFNFMYVSMIITRQLFIMYTAWHCIKGIWAKQGEFEYNAYSKLSEKENSFNKA</sequence>
<keyword evidence="1" id="KW-0812">Transmembrane</keyword>
<dbReference type="PATRIC" id="fig|1276246.3.peg.860"/>
<dbReference type="EMBL" id="CP006681">
    <property type="protein sequence ID" value="AHI53205.1"/>
    <property type="molecule type" value="Genomic_DNA"/>
</dbReference>